<comment type="caution">
    <text evidence="1">The sequence shown here is derived from an EMBL/GenBank/DDBJ whole genome shotgun (WGS) entry which is preliminary data.</text>
</comment>
<dbReference type="Proteomes" id="UP000615755">
    <property type="component" value="Unassembled WGS sequence"/>
</dbReference>
<proteinExistence type="predicted"/>
<accession>A0ABR9EH18</accession>
<sequence>MTLALSVARVLWLPQPTASPMQLLITIMNNENVTFYHNN</sequence>
<keyword evidence="2" id="KW-1185">Reference proteome</keyword>
<name>A0ABR9EH18_9GAMM</name>
<dbReference type="EMBL" id="AQGV01000015">
    <property type="protein sequence ID" value="MBE0370283.1"/>
    <property type="molecule type" value="Genomic_DNA"/>
</dbReference>
<reference evidence="1 2" key="1">
    <citation type="submission" date="2015-03" db="EMBL/GenBank/DDBJ databases">
        <title>Genome sequence of Pseudoalteromonas aurantia.</title>
        <authorList>
            <person name="Xie B.-B."/>
            <person name="Rong J.-C."/>
            <person name="Qin Q.-L."/>
            <person name="Zhang Y.-Z."/>
        </authorList>
    </citation>
    <scope>NUCLEOTIDE SEQUENCE [LARGE SCALE GENOMIC DNA]</scope>
    <source>
        <strain evidence="1 2">208</strain>
    </source>
</reference>
<evidence type="ECO:0008006" key="3">
    <source>
        <dbReference type="Google" id="ProtNLM"/>
    </source>
</evidence>
<evidence type="ECO:0000313" key="2">
    <source>
        <dbReference type="Proteomes" id="UP000615755"/>
    </source>
</evidence>
<protein>
    <recommendedName>
        <fullName evidence="3">Orphan protein</fullName>
    </recommendedName>
</protein>
<gene>
    <name evidence="1" type="ORF">PAUR_b0279</name>
</gene>
<organism evidence="1 2">
    <name type="scientific">Pseudoalteromonas aurantia 208</name>
    <dbReference type="NCBI Taxonomy" id="1314867"/>
    <lineage>
        <taxon>Bacteria</taxon>
        <taxon>Pseudomonadati</taxon>
        <taxon>Pseudomonadota</taxon>
        <taxon>Gammaproteobacteria</taxon>
        <taxon>Alteromonadales</taxon>
        <taxon>Pseudoalteromonadaceae</taxon>
        <taxon>Pseudoalteromonas</taxon>
    </lineage>
</organism>
<evidence type="ECO:0000313" key="1">
    <source>
        <dbReference type="EMBL" id="MBE0370283.1"/>
    </source>
</evidence>